<organism evidence="8 9">
    <name type="scientific">SAR324 cluster bacterium</name>
    <dbReference type="NCBI Taxonomy" id="2024889"/>
    <lineage>
        <taxon>Bacteria</taxon>
        <taxon>Deltaproteobacteria</taxon>
        <taxon>SAR324 cluster</taxon>
    </lineage>
</organism>
<dbReference type="SMART" id="SM00382">
    <property type="entry name" value="AAA"/>
    <property type="match status" value="1"/>
</dbReference>
<dbReference type="Pfam" id="PF08402">
    <property type="entry name" value="TOBE_2"/>
    <property type="match status" value="1"/>
</dbReference>
<dbReference type="Gene3D" id="3.40.50.300">
    <property type="entry name" value="P-loop containing nucleotide triphosphate hydrolases"/>
    <property type="match status" value="1"/>
</dbReference>
<dbReference type="SUPFAM" id="SSF50331">
    <property type="entry name" value="MOP-like"/>
    <property type="match status" value="1"/>
</dbReference>
<keyword evidence="5" id="KW-1278">Translocase</keyword>
<dbReference type="InterPro" id="IPR017871">
    <property type="entry name" value="ABC_transporter-like_CS"/>
</dbReference>
<dbReference type="InterPro" id="IPR027417">
    <property type="entry name" value="P-loop_NTPase"/>
</dbReference>
<dbReference type="PANTHER" id="PTHR43875:SF15">
    <property type="entry name" value="TREHALOSE IMPORT ATP-BINDING PROTEIN SUGC"/>
    <property type="match status" value="1"/>
</dbReference>
<dbReference type="FunFam" id="3.40.50.300:FF:000042">
    <property type="entry name" value="Maltose/maltodextrin ABC transporter, ATP-binding protein"/>
    <property type="match status" value="1"/>
</dbReference>
<dbReference type="AlphaFoldDB" id="A0A2D6YG82"/>
<dbReference type="EMBL" id="NZEX01000016">
    <property type="protein sequence ID" value="MAH62183.1"/>
    <property type="molecule type" value="Genomic_DNA"/>
</dbReference>
<dbReference type="GO" id="GO:0140359">
    <property type="term" value="F:ABC-type transporter activity"/>
    <property type="evidence" value="ECO:0007669"/>
    <property type="project" value="InterPro"/>
</dbReference>
<sequence>MSEIRFVNVSKRYLDSVEVINCLNLKVKEGEFMVLVGPSGCAKSTTLRMIAGLEDVTSGDLLIGGLRANDLTPGQRNISMVFQSYALFPNMTVRENLSFGLQIRKTSGKKVLSEVGRIAGMLGLEELLDRKPKQLSGGQAQRVALGRAMIRRPSAFLFDEPLSNLDAELRVQMRSEISQMQHELETTTVYVTHDQVEAMTMGDRIAVMNKGQVQQVGPPVELYEKPANLFVAGFIGSPRMNLHSKERLLEASDQNLAVLDEKLAKDTVLGVRPEHVFLQAAKQEDLSLGLGRIERVEDLGHEALVKLITSSGLVLTARINGEIRHQTSLGDQVRISIPFQRLHAFSSGTGFSVPEFNSFSR</sequence>
<dbReference type="Gene3D" id="2.40.50.100">
    <property type="match status" value="1"/>
</dbReference>
<gene>
    <name evidence="8" type="ORF">CMN54_01785</name>
</gene>
<dbReference type="InterPro" id="IPR013611">
    <property type="entry name" value="Transp-assoc_OB_typ2"/>
</dbReference>
<dbReference type="GO" id="GO:0008643">
    <property type="term" value="P:carbohydrate transport"/>
    <property type="evidence" value="ECO:0007669"/>
    <property type="project" value="InterPro"/>
</dbReference>
<dbReference type="PROSITE" id="PS00211">
    <property type="entry name" value="ABC_TRANSPORTER_1"/>
    <property type="match status" value="1"/>
</dbReference>
<name>A0A2D6YG82_9DELT</name>
<dbReference type="Proteomes" id="UP000226525">
    <property type="component" value="Unassembled WGS sequence"/>
</dbReference>
<keyword evidence="6" id="KW-0472">Membrane</keyword>
<dbReference type="InterPro" id="IPR008995">
    <property type="entry name" value="Mo/tungstate-bd_C_term_dom"/>
</dbReference>
<dbReference type="InterPro" id="IPR003593">
    <property type="entry name" value="AAA+_ATPase"/>
</dbReference>
<evidence type="ECO:0000256" key="4">
    <source>
        <dbReference type="ARBA" id="ARBA00022840"/>
    </source>
</evidence>
<accession>A0A2D6YG82</accession>
<feature type="domain" description="ABC transporter" evidence="7">
    <location>
        <begin position="4"/>
        <end position="235"/>
    </location>
</feature>
<evidence type="ECO:0000313" key="9">
    <source>
        <dbReference type="Proteomes" id="UP000226525"/>
    </source>
</evidence>
<evidence type="ECO:0000256" key="6">
    <source>
        <dbReference type="ARBA" id="ARBA00023136"/>
    </source>
</evidence>
<dbReference type="InterPro" id="IPR003439">
    <property type="entry name" value="ABC_transporter-like_ATP-bd"/>
</dbReference>
<dbReference type="InterPro" id="IPR012340">
    <property type="entry name" value="NA-bd_OB-fold"/>
</dbReference>
<keyword evidence="3" id="KW-0547">Nucleotide-binding</keyword>
<dbReference type="GO" id="GO:0016887">
    <property type="term" value="F:ATP hydrolysis activity"/>
    <property type="evidence" value="ECO:0007669"/>
    <property type="project" value="InterPro"/>
</dbReference>
<comment type="caution">
    <text evidence="8">The sequence shown here is derived from an EMBL/GenBank/DDBJ whole genome shotgun (WGS) entry which is preliminary data.</text>
</comment>
<dbReference type="GO" id="GO:0055052">
    <property type="term" value="C:ATP-binding cassette (ABC) transporter complex, substrate-binding subunit-containing"/>
    <property type="evidence" value="ECO:0007669"/>
    <property type="project" value="TreeGrafter"/>
</dbReference>
<dbReference type="PROSITE" id="PS50893">
    <property type="entry name" value="ABC_TRANSPORTER_2"/>
    <property type="match status" value="1"/>
</dbReference>
<dbReference type="Gene3D" id="2.40.50.140">
    <property type="entry name" value="Nucleic acid-binding proteins"/>
    <property type="match status" value="1"/>
</dbReference>
<evidence type="ECO:0000313" key="8">
    <source>
        <dbReference type="EMBL" id="MAH62183.1"/>
    </source>
</evidence>
<evidence type="ECO:0000256" key="3">
    <source>
        <dbReference type="ARBA" id="ARBA00022741"/>
    </source>
</evidence>
<dbReference type="Pfam" id="PF00005">
    <property type="entry name" value="ABC_tran"/>
    <property type="match status" value="1"/>
</dbReference>
<dbReference type="InterPro" id="IPR047641">
    <property type="entry name" value="ABC_transpr_MalK/UgpC-like"/>
</dbReference>
<dbReference type="SUPFAM" id="SSF52540">
    <property type="entry name" value="P-loop containing nucleoside triphosphate hydrolases"/>
    <property type="match status" value="1"/>
</dbReference>
<dbReference type="GO" id="GO:0005524">
    <property type="term" value="F:ATP binding"/>
    <property type="evidence" value="ECO:0007669"/>
    <property type="project" value="UniProtKB-KW"/>
</dbReference>
<evidence type="ECO:0000259" key="7">
    <source>
        <dbReference type="PROSITE" id="PS50893"/>
    </source>
</evidence>
<evidence type="ECO:0000256" key="1">
    <source>
        <dbReference type="ARBA" id="ARBA00022448"/>
    </source>
</evidence>
<evidence type="ECO:0000256" key="5">
    <source>
        <dbReference type="ARBA" id="ARBA00022967"/>
    </source>
</evidence>
<reference evidence="9" key="1">
    <citation type="submission" date="2017-09" db="EMBL/GenBank/DDBJ databases">
        <title>The Reconstruction of 2,631 Draft Metagenome-Assembled Genomes from the Global Oceans.</title>
        <authorList>
            <person name="Tully B.J."/>
            <person name="Graham E.D."/>
            <person name="Heidelberg J.F."/>
        </authorList>
    </citation>
    <scope>NUCLEOTIDE SEQUENCE [LARGE SCALE GENOMIC DNA]</scope>
</reference>
<dbReference type="InterPro" id="IPR015855">
    <property type="entry name" value="ABC_transpr_MalK-like"/>
</dbReference>
<dbReference type="PANTHER" id="PTHR43875">
    <property type="entry name" value="MALTODEXTRIN IMPORT ATP-BINDING PROTEIN MSMX"/>
    <property type="match status" value="1"/>
</dbReference>
<proteinExistence type="predicted"/>
<keyword evidence="4 8" id="KW-0067">ATP-binding</keyword>
<dbReference type="CDD" id="cd03301">
    <property type="entry name" value="ABC_MalK_N"/>
    <property type="match status" value="1"/>
</dbReference>
<protein>
    <submittedName>
        <fullName evidence="8">sn-glycerol-3-phosphate ABC transporter ATP-binding protein UgpC</fullName>
    </submittedName>
</protein>
<keyword evidence="2" id="KW-1003">Cell membrane</keyword>
<evidence type="ECO:0000256" key="2">
    <source>
        <dbReference type="ARBA" id="ARBA00022475"/>
    </source>
</evidence>
<keyword evidence="1" id="KW-0813">Transport</keyword>